<gene>
    <name evidence="2" type="ORF">AXE77_01880</name>
</gene>
<evidence type="ECO:0000313" key="3">
    <source>
        <dbReference type="Proteomes" id="UP000259221"/>
    </source>
</evidence>
<name>A0A3E1J1N8_GARVA</name>
<proteinExistence type="predicted"/>
<dbReference type="Gene3D" id="2.70.70.10">
    <property type="entry name" value="Glucose Permease (Domain IIA)"/>
    <property type="match status" value="1"/>
</dbReference>
<dbReference type="InterPro" id="IPR016047">
    <property type="entry name" value="M23ase_b-sheet_dom"/>
</dbReference>
<dbReference type="AlphaFoldDB" id="A0A3E1J1N8"/>
<dbReference type="SUPFAM" id="SSF51261">
    <property type="entry name" value="Duplicated hybrid motif"/>
    <property type="match status" value="1"/>
</dbReference>
<feature type="domain" description="M23ase beta-sheet core" evidence="1">
    <location>
        <begin position="119"/>
        <end position="206"/>
    </location>
</feature>
<evidence type="ECO:0000259" key="1">
    <source>
        <dbReference type="Pfam" id="PF01551"/>
    </source>
</evidence>
<dbReference type="Proteomes" id="UP000259221">
    <property type="component" value="Unassembled WGS sequence"/>
</dbReference>
<dbReference type="InterPro" id="IPR050570">
    <property type="entry name" value="Cell_wall_metabolism_enzyme"/>
</dbReference>
<dbReference type="Pfam" id="PF01551">
    <property type="entry name" value="Peptidase_M23"/>
    <property type="match status" value="1"/>
</dbReference>
<dbReference type="PANTHER" id="PTHR21666">
    <property type="entry name" value="PEPTIDASE-RELATED"/>
    <property type="match status" value="1"/>
</dbReference>
<protein>
    <submittedName>
        <fullName evidence="2">Peptidase M23</fullName>
    </submittedName>
</protein>
<comment type="caution">
    <text evidence="2">The sequence shown here is derived from an EMBL/GenBank/DDBJ whole genome shotgun (WGS) entry which is preliminary data.</text>
</comment>
<dbReference type="PANTHER" id="PTHR21666:SF270">
    <property type="entry name" value="MUREIN HYDROLASE ACTIVATOR ENVC"/>
    <property type="match status" value="1"/>
</dbReference>
<dbReference type="InterPro" id="IPR011055">
    <property type="entry name" value="Dup_hybrid_motif"/>
</dbReference>
<dbReference type="RefSeq" id="WP_240612616.1">
    <property type="nucleotide sequence ID" value="NZ_LRTV01000001.1"/>
</dbReference>
<sequence length="228" mass="25154">MRSFYSKHFRIKAVLKKLLREDLKKRKNYELFCSLLAGLSIFVVLTFLVTALSLQSYILQNNNQLKYYVSKSTGSCCHNCALAKSSYSAETCRSAMKWPVKPARIVKAFNPPPKPWLAGHRGVDLAASPGTPLFAPADGVISFAGHVAGKSVVSIRHGELTSTFEPAVTKFTVGVAVKQGQQFGYVEGGSDHCGKRCVQWGLKRKNRTYENPAGMTARRKIVLKPIDS</sequence>
<dbReference type="EMBL" id="LRTV01000001">
    <property type="protein sequence ID" value="RFD80275.1"/>
    <property type="molecule type" value="Genomic_DNA"/>
</dbReference>
<dbReference type="GO" id="GO:0004222">
    <property type="term" value="F:metalloendopeptidase activity"/>
    <property type="evidence" value="ECO:0007669"/>
    <property type="project" value="TreeGrafter"/>
</dbReference>
<reference evidence="2 3" key="1">
    <citation type="submission" date="2016-02" db="EMBL/GenBank/DDBJ databases">
        <authorList>
            <person name="Alioto T."/>
            <person name="Alioto T."/>
        </authorList>
    </citation>
    <scope>NUCLEOTIDE SEQUENCE [LARGE SCALE GENOMIC DNA]</scope>
    <source>
        <strain evidence="2 3">NR010</strain>
    </source>
</reference>
<accession>A0A3E1J1N8</accession>
<evidence type="ECO:0000313" key="2">
    <source>
        <dbReference type="EMBL" id="RFD80275.1"/>
    </source>
</evidence>
<dbReference type="CDD" id="cd12797">
    <property type="entry name" value="M23_peptidase"/>
    <property type="match status" value="1"/>
</dbReference>
<organism evidence="2 3">
    <name type="scientific">Gardnerella vaginalis</name>
    <dbReference type="NCBI Taxonomy" id="2702"/>
    <lineage>
        <taxon>Bacteria</taxon>
        <taxon>Bacillati</taxon>
        <taxon>Actinomycetota</taxon>
        <taxon>Actinomycetes</taxon>
        <taxon>Bifidobacteriales</taxon>
        <taxon>Bifidobacteriaceae</taxon>
        <taxon>Gardnerella</taxon>
    </lineage>
</organism>